<name>A0A937JZ23_9BACT</name>
<comment type="caution">
    <text evidence="2">The sequence shown here is derived from an EMBL/GenBank/DDBJ whole genome shotgun (WGS) entry which is preliminary data.</text>
</comment>
<protein>
    <recommendedName>
        <fullName evidence="4">Lipocalin-like domain-containing protein</fullName>
    </recommendedName>
</protein>
<evidence type="ECO:0008006" key="4">
    <source>
        <dbReference type="Google" id="ProtNLM"/>
    </source>
</evidence>
<reference evidence="2" key="1">
    <citation type="submission" date="2021-01" db="EMBL/GenBank/DDBJ databases">
        <title>Fulvivirga kasyanovii gen. nov., sp nov., a novel member of the phylum Bacteroidetes isolated from seawater in a mussel farm.</title>
        <authorList>
            <person name="Zhao L.-H."/>
            <person name="Wang Z.-J."/>
        </authorList>
    </citation>
    <scope>NUCLEOTIDE SEQUENCE</scope>
    <source>
        <strain evidence="2">2943</strain>
    </source>
</reference>
<keyword evidence="3" id="KW-1185">Reference proteome</keyword>
<proteinExistence type="predicted"/>
<organism evidence="2 3">
    <name type="scientific">Fulvivirga sediminis</name>
    <dbReference type="NCBI Taxonomy" id="2803949"/>
    <lineage>
        <taxon>Bacteria</taxon>
        <taxon>Pseudomonadati</taxon>
        <taxon>Bacteroidota</taxon>
        <taxon>Cytophagia</taxon>
        <taxon>Cytophagales</taxon>
        <taxon>Fulvivirgaceae</taxon>
        <taxon>Fulvivirga</taxon>
    </lineage>
</organism>
<sequence>MKILNYLSSVLCLIVWLTACDSAEVNDKEEQSPENTEMTWKLVKMTGNMQGSERTGSEMEYQESYSFSDDNTFTKERSHEGKVKEAKGKYEKVEKNGEKYFELTFDGDSELIGNCTGDNKEFLYFQSENTISSSWSACDGPGLIYELQ</sequence>
<evidence type="ECO:0000313" key="3">
    <source>
        <dbReference type="Proteomes" id="UP000659388"/>
    </source>
</evidence>
<gene>
    <name evidence="2" type="ORF">JL102_01215</name>
</gene>
<dbReference type="PROSITE" id="PS51257">
    <property type="entry name" value="PROKAR_LIPOPROTEIN"/>
    <property type="match status" value="1"/>
</dbReference>
<feature type="chain" id="PRO_5037206845" description="Lipocalin-like domain-containing protein" evidence="1">
    <location>
        <begin position="24"/>
        <end position="148"/>
    </location>
</feature>
<dbReference type="EMBL" id="JAESIY010000001">
    <property type="protein sequence ID" value="MBL3654731.1"/>
    <property type="molecule type" value="Genomic_DNA"/>
</dbReference>
<evidence type="ECO:0000313" key="2">
    <source>
        <dbReference type="EMBL" id="MBL3654731.1"/>
    </source>
</evidence>
<accession>A0A937JZ23</accession>
<dbReference type="RefSeq" id="WP_202241809.1">
    <property type="nucleotide sequence ID" value="NZ_JAESIY010000001.1"/>
</dbReference>
<evidence type="ECO:0000256" key="1">
    <source>
        <dbReference type="SAM" id="SignalP"/>
    </source>
</evidence>
<feature type="signal peptide" evidence="1">
    <location>
        <begin position="1"/>
        <end position="23"/>
    </location>
</feature>
<keyword evidence="1" id="KW-0732">Signal</keyword>
<dbReference type="Proteomes" id="UP000659388">
    <property type="component" value="Unassembled WGS sequence"/>
</dbReference>
<dbReference type="AlphaFoldDB" id="A0A937JZ23"/>